<dbReference type="Proteomes" id="UP000198211">
    <property type="component" value="Unassembled WGS sequence"/>
</dbReference>
<dbReference type="EMBL" id="NBNE01000624">
    <property type="protein sequence ID" value="OWZ18209.1"/>
    <property type="molecule type" value="Genomic_DNA"/>
</dbReference>
<evidence type="ECO:0000256" key="2">
    <source>
        <dbReference type="SAM" id="MobiDB-lite"/>
    </source>
</evidence>
<feature type="coiled-coil region" evidence="1">
    <location>
        <begin position="61"/>
        <end position="88"/>
    </location>
</feature>
<comment type="caution">
    <text evidence="3">The sequence shown here is derived from an EMBL/GenBank/DDBJ whole genome shotgun (WGS) entry which is preliminary data.</text>
</comment>
<sequence length="388" mass="45209">MCDLPPLVPDTNDVKSSQLTSKFSRSSSNKWSGTERRRDKEVISKRLLKKAKDRTRSRKYYQRQQSTFENLRREVENLTSKLAQKHRIKAENEAQLLVSWRLMANWQRGARLNAEVHQQRLCAAIDEQTTRIHEFQTFLNSQIRVQRNLVVSEGQHFTNNLYAHMKPLLALYDTDIFDIYVQELDMIHAQIDMALHNFEFAYTMEGSNTTKTSWKEERKTGHFVYLDEQVIPSEFEKACNSLWQLTSLTHRQESRHQRFDIADPENTVAIKFRISTRLNSGRIASVFEHIVTRRYQERGRMVLVWRSLTEGEGMFAGMNAEETGWCVATPIEGSTDTLLRTCVRHTPMHFRGVVANTPEVKQFTSLVLDTGTNDVFETTNKLEELCLK</sequence>
<keyword evidence="4" id="KW-1185">Reference proteome</keyword>
<feature type="compositionally biased region" description="Low complexity" evidence="2">
    <location>
        <begin position="21"/>
        <end position="32"/>
    </location>
</feature>
<reference evidence="4" key="1">
    <citation type="submission" date="2017-03" db="EMBL/GenBank/DDBJ databases">
        <title>Phytopthora megakarya and P. palmivora, two closely related causual agents of cacao black pod achieved similar genome size and gene model numbers by different mechanisms.</title>
        <authorList>
            <person name="Ali S."/>
            <person name="Shao J."/>
            <person name="Larry D.J."/>
            <person name="Kronmiller B."/>
            <person name="Shen D."/>
            <person name="Strem M.D."/>
            <person name="Melnick R.L."/>
            <person name="Guiltinan M.J."/>
            <person name="Tyler B.M."/>
            <person name="Meinhardt L.W."/>
            <person name="Bailey B.A."/>
        </authorList>
    </citation>
    <scope>NUCLEOTIDE SEQUENCE [LARGE SCALE GENOMIC DNA]</scope>
    <source>
        <strain evidence="4">zdho120</strain>
    </source>
</reference>
<evidence type="ECO:0000256" key="1">
    <source>
        <dbReference type="SAM" id="Coils"/>
    </source>
</evidence>
<evidence type="ECO:0008006" key="5">
    <source>
        <dbReference type="Google" id="ProtNLM"/>
    </source>
</evidence>
<name>A0A225WM49_9STRA</name>
<dbReference type="AlphaFoldDB" id="A0A225WM49"/>
<dbReference type="OrthoDB" id="119452at2759"/>
<protein>
    <recommendedName>
        <fullName evidence="5">M96 mating-specific protein</fullName>
    </recommendedName>
</protein>
<feature type="region of interest" description="Disordered" evidence="2">
    <location>
        <begin position="1"/>
        <end position="39"/>
    </location>
</feature>
<proteinExistence type="predicted"/>
<gene>
    <name evidence="3" type="ORF">PHMEG_0007736</name>
</gene>
<organism evidence="3 4">
    <name type="scientific">Phytophthora megakarya</name>
    <dbReference type="NCBI Taxonomy" id="4795"/>
    <lineage>
        <taxon>Eukaryota</taxon>
        <taxon>Sar</taxon>
        <taxon>Stramenopiles</taxon>
        <taxon>Oomycota</taxon>
        <taxon>Peronosporomycetes</taxon>
        <taxon>Peronosporales</taxon>
        <taxon>Peronosporaceae</taxon>
        <taxon>Phytophthora</taxon>
    </lineage>
</organism>
<keyword evidence="1" id="KW-0175">Coiled coil</keyword>
<evidence type="ECO:0000313" key="3">
    <source>
        <dbReference type="EMBL" id="OWZ18209.1"/>
    </source>
</evidence>
<evidence type="ECO:0000313" key="4">
    <source>
        <dbReference type="Proteomes" id="UP000198211"/>
    </source>
</evidence>
<accession>A0A225WM49</accession>